<dbReference type="EMBL" id="WNYA01000175">
    <property type="protein sequence ID" value="KAG8549507.1"/>
    <property type="molecule type" value="Genomic_DNA"/>
</dbReference>
<proteinExistence type="predicted"/>
<dbReference type="Proteomes" id="UP000824782">
    <property type="component" value="Unassembled WGS sequence"/>
</dbReference>
<sequence>MVDFNCPFANCIFRYGSFGCGWIDFARPLGIDRSIGIFGSGCRDSVNSSRINKRYNRVNYLANCILSYSRFRLRWRGFARSLAINDNIGILGRGWRNLLRTKPPGSMTVKVGKEWPDP</sequence>
<accession>A0AAV6ZJE6</accession>
<comment type="caution">
    <text evidence="1">The sequence shown here is derived from an EMBL/GenBank/DDBJ whole genome shotgun (WGS) entry which is preliminary data.</text>
</comment>
<dbReference type="AlphaFoldDB" id="A0AAV6ZJE6"/>
<name>A0AAV6ZJE6_ENGPU</name>
<reference evidence="1" key="1">
    <citation type="thesis" date="2020" institute="ProQuest LLC" country="789 East Eisenhower Parkway, Ann Arbor, MI, USA">
        <title>Comparative Genomics and Chromosome Evolution.</title>
        <authorList>
            <person name="Mudd A.B."/>
        </authorList>
    </citation>
    <scope>NUCLEOTIDE SEQUENCE</scope>
    <source>
        <strain evidence="1">237g6f4</strain>
        <tissue evidence="1">Blood</tissue>
    </source>
</reference>
<organism evidence="1 2">
    <name type="scientific">Engystomops pustulosus</name>
    <name type="common">Tungara frog</name>
    <name type="synonym">Physalaemus pustulosus</name>
    <dbReference type="NCBI Taxonomy" id="76066"/>
    <lineage>
        <taxon>Eukaryota</taxon>
        <taxon>Metazoa</taxon>
        <taxon>Chordata</taxon>
        <taxon>Craniata</taxon>
        <taxon>Vertebrata</taxon>
        <taxon>Euteleostomi</taxon>
        <taxon>Amphibia</taxon>
        <taxon>Batrachia</taxon>
        <taxon>Anura</taxon>
        <taxon>Neobatrachia</taxon>
        <taxon>Hyloidea</taxon>
        <taxon>Leptodactylidae</taxon>
        <taxon>Leiuperinae</taxon>
        <taxon>Engystomops</taxon>
    </lineage>
</organism>
<evidence type="ECO:0000313" key="2">
    <source>
        <dbReference type="Proteomes" id="UP000824782"/>
    </source>
</evidence>
<evidence type="ECO:0000313" key="1">
    <source>
        <dbReference type="EMBL" id="KAG8549507.1"/>
    </source>
</evidence>
<protein>
    <submittedName>
        <fullName evidence="1">Uncharacterized protein</fullName>
    </submittedName>
</protein>
<gene>
    <name evidence="1" type="ORF">GDO81_020982</name>
</gene>
<keyword evidence="2" id="KW-1185">Reference proteome</keyword>